<dbReference type="PANTHER" id="PTHR10745:SF8">
    <property type="entry name" value="DNA POLYMERASE SUBUNIT GAMMA-2, MITOCHONDRIAL"/>
    <property type="match status" value="1"/>
</dbReference>
<dbReference type="Proteomes" id="UP000230729">
    <property type="component" value="Unassembled WGS sequence"/>
</dbReference>
<dbReference type="CDD" id="cd08168">
    <property type="entry name" value="Cytochrom_C3"/>
    <property type="match status" value="1"/>
</dbReference>
<reference evidence="8 9" key="1">
    <citation type="submission" date="2017-09" db="EMBL/GenBank/DDBJ databases">
        <title>Depth-based differentiation of microbial function through sediment-hosted aquifers and enrichment of novel symbionts in the deep terrestrial subsurface.</title>
        <authorList>
            <person name="Probst A.J."/>
            <person name="Ladd B."/>
            <person name="Jarett J.K."/>
            <person name="Geller-Mcgrath D.E."/>
            <person name="Sieber C.M."/>
            <person name="Emerson J.B."/>
            <person name="Anantharaman K."/>
            <person name="Thomas B.C."/>
            <person name="Malmstrom R."/>
            <person name="Stieglmeier M."/>
            <person name="Klingl A."/>
            <person name="Woyke T."/>
            <person name="Ryan C.M."/>
            <person name="Banfield J.F."/>
        </authorList>
    </citation>
    <scope>NUCLEOTIDE SEQUENCE [LARGE SCALE GENOMIC DNA]</scope>
    <source>
        <strain evidence="8">CG23_combo_of_CG06-09_8_20_14_all_49_15</strain>
    </source>
</reference>
<dbReference type="PRINTS" id="PR01043">
    <property type="entry name" value="TRNASYNTHGLY"/>
</dbReference>
<dbReference type="CDD" id="cd00774">
    <property type="entry name" value="GlyRS-like_core"/>
    <property type="match status" value="1"/>
</dbReference>
<dbReference type="GO" id="GO:0006426">
    <property type="term" value="P:glycyl-tRNA aminoacylation"/>
    <property type="evidence" value="ECO:0007669"/>
    <property type="project" value="TreeGrafter"/>
</dbReference>
<dbReference type="GO" id="GO:0070062">
    <property type="term" value="C:extracellular exosome"/>
    <property type="evidence" value="ECO:0007669"/>
    <property type="project" value="UniProtKB-ARBA"/>
</dbReference>
<dbReference type="InterPro" id="IPR045864">
    <property type="entry name" value="aa-tRNA-synth_II/BPL/LPL"/>
</dbReference>
<evidence type="ECO:0000256" key="6">
    <source>
        <dbReference type="ARBA" id="ARBA00023146"/>
    </source>
</evidence>
<dbReference type="GO" id="GO:0005737">
    <property type="term" value="C:cytoplasm"/>
    <property type="evidence" value="ECO:0007669"/>
    <property type="project" value="TreeGrafter"/>
</dbReference>
<dbReference type="InterPro" id="IPR002314">
    <property type="entry name" value="aa-tRNA-synt_IIb"/>
</dbReference>
<dbReference type="NCBIfam" id="NF003211">
    <property type="entry name" value="PRK04173.1"/>
    <property type="match status" value="1"/>
</dbReference>
<keyword evidence="3" id="KW-0547">Nucleotide-binding</keyword>
<dbReference type="PANTHER" id="PTHR10745">
    <property type="entry name" value="GLYCYL-TRNA SYNTHETASE/DNA POLYMERASE SUBUNIT GAMMA-2"/>
    <property type="match status" value="1"/>
</dbReference>
<evidence type="ECO:0000256" key="2">
    <source>
        <dbReference type="ARBA" id="ARBA00022598"/>
    </source>
</evidence>
<evidence type="ECO:0000313" key="9">
    <source>
        <dbReference type="Proteomes" id="UP000230729"/>
    </source>
</evidence>
<dbReference type="InterPro" id="IPR027031">
    <property type="entry name" value="Gly-tRNA_synthase/POLG2"/>
</dbReference>
<dbReference type="Gene3D" id="3.40.50.800">
    <property type="entry name" value="Anticodon-binding domain"/>
    <property type="match status" value="1"/>
</dbReference>
<dbReference type="GO" id="GO:1990742">
    <property type="term" value="C:microvesicle"/>
    <property type="evidence" value="ECO:0007669"/>
    <property type="project" value="UniProtKB-ARBA"/>
</dbReference>
<evidence type="ECO:0000256" key="5">
    <source>
        <dbReference type="ARBA" id="ARBA00022917"/>
    </source>
</evidence>
<keyword evidence="5" id="KW-0648">Protein biosynthesis</keyword>
<evidence type="ECO:0000256" key="4">
    <source>
        <dbReference type="ARBA" id="ARBA00022840"/>
    </source>
</evidence>
<keyword evidence="4" id="KW-0067">ATP-binding</keyword>
<dbReference type="EMBL" id="PCSD01000025">
    <property type="protein sequence ID" value="PIP34039.1"/>
    <property type="molecule type" value="Genomic_DNA"/>
</dbReference>
<dbReference type="PROSITE" id="PS50862">
    <property type="entry name" value="AA_TRNA_LIGASE_II"/>
    <property type="match status" value="1"/>
</dbReference>
<gene>
    <name evidence="8" type="ORF">COX22_01210</name>
</gene>
<dbReference type="GO" id="GO:0005524">
    <property type="term" value="F:ATP binding"/>
    <property type="evidence" value="ECO:0007669"/>
    <property type="project" value="UniProtKB-KW"/>
</dbReference>
<dbReference type="Gene3D" id="3.30.930.10">
    <property type="entry name" value="Bira Bifunctional Protein, Domain 2"/>
    <property type="match status" value="1"/>
</dbReference>
<dbReference type="GO" id="GO:0004081">
    <property type="term" value="F:bis(5'-nucleosyl)-tetraphosphatase (asymmetrical) activity"/>
    <property type="evidence" value="ECO:0007669"/>
    <property type="project" value="UniProtKB-ARBA"/>
</dbReference>
<keyword evidence="1" id="KW-0963">Cytoplasm</keyword>
<feature type="domain" description="Aminoacyl-transfer RNA synthetases class-II family profile" evidence="7">
    <location>
        <begin position="5"/>
        <end position="339"/>
    </location>
</feature>
<keyword evidence="6" id="KW-0030">Aminoacyl-tRNA synthetase</keyword>
<keyword evidence="2 8" id="KW-0436">Ligase</keyword>
<evidence type="ECO:0000313" key="8">
    <source>
        <dbReference type="EMBL" id="PIP34039.1"/>
    </source>
</evidence>
<comment type="caution">
    <text evidence="8">The sequence shown here is derived from an EMBL/GenBank/DDBJ whole genome shotgun (WGS) entry which is preliminary data.</text>
</comment>
<dbReference type="Pfam" id="PF03129">
    <property type="entry name" value="HGTP_anticodon"/>
    <property type="match status" value="1"/>
</dbReference>
<dbReference type="CDD" id="cd00858">
    <property type="entry name" value="GlyRS_anticodon"/>
    <property type="match status" value="1"/>
</dbReference>
<dbReference type="InterPro" id="IPR004154">
    <property type="entry name" value="Anticodon-bd"/>
</dbReference>
<evidence type="ECO:0000256" key="1">
    <source>
        <dbReference type="ARBA" id="ARBA00022490"/>
    </source>
</evidence>
<dbReference type="InterPro" id="IPR006195">
    <property type="entry name" value="aa-tRNA-synth_II"/>
</dbReference>
<proteinExistence type="predicted"/>
<organism evidence="8 9">
    <name type="scientific">Candidatus Falkowbacteria bacterium CG23_combo_of_CG06-09_8_20_14_all_49_15</name>
    <dbReference type="NCBI Taxonomy" id="1974572"/>
    <lineage>
        <taxon>Bacteria</taxon>
        <taxon>Candidatus Falkowiibacteriota</taxon>
    </lineage>
</organism>
<dbReference type="InterPro" id="IPR036621">
    <property type="entry name" value="Anticodon-bd_dom_sf"/>
</dbReference>
<dbReference type="GO" id="GO:0004820">
    <property type="term" value="F:glycine-tRNA ligase activity"/>
    <property type="evidence" value="ECO:0007669"/>
    <property type="project" value="TreeGrafter"/>
</dbReference>
<dbReference type="SUPFAM" id="SSF52954">
    <property type="entry name" value="Class II aaRS ABD-related"/>
    <property type="match status" value="1"/>
</dbReference>
<dbReference type="Pfam" id="PF00587">
    <property type="entry name" value="tRNA-synt_2b"/>
    <property type="match status" value="1"/>
</dbReference>
<dbReference type="FunFam" id="3.40.50.800:FF:000002">
    <property type="entry name" value="Glycine--tRNA ligase"/>
    <property type="match status" value="1"/>
</dbReference>
<evidence type="ECO:0000256" key="3">
    <source>
        <dbReference type="ARBA" id="ARBA00022741"/>
    </source>
</evidence>
<sequence length="437" mass="50540">MTLMEKIISLCKRRGFIFPGSEIYGGLSNTYDYGPLGVEMKNNIKKLWWKYFIQDREDMTGIDGGILLNPRLWEASGHLANFKDALVECKSCHHRFRPDKLPDPSKCPDCGGGLTNPKTFSGMFKTLVGPVEEDALTAYLRPETAGAIFANYKNVMQSMNLKLPFGIGQIGKAFRNEITAGQFIFRQLEFEQMEIEYFIAPDSDWNRIFKEWLAYIYGFADLIGLERPRFNNHEISAAERAFYSQRTIDIEYQFPWGFDELWAIAYRTDYDLFRHQEVSGENLTYFDEQTKKHYIPHVLEPTFGMDRSILAILVQSYTEEKLADGEERILLKLPPKVAPYQIAVFPLLKNKPELVKKAKEIYLLLKASFKCEFDDNGNIGKRYRRQDEIGTPFCVTIDFETLSDGRVTARDRDTMRQERVAIADLPEYFSGRLGLIR</sequence>
<dbReference type="SUPFAM" id="SSF55681">
    <property type="entry name" value="Class II aaRS and biotin synthetases"/>
    <property type="match status" value="1"/>
</dbReference>
<dbReference type="GO" id="GO:0015966">
    <property type="term" value="P:diadenosine tetraphosphate biosynthetic process"/>
    <property type="evidence" value="ECO:0007669"/>
    <property type="project" value="UniProtKB-ARBA"/>
</dbReference>
<accession>A0A2G9ZLJ1</accession>
<dbReference type="AlphaFoldDB" id="A0A2G9ZLJ1"/>
<evidence type="ECO:0000259" key="7">
    <source>
        <dbReference type="PROSITE" id="PS50862"/>
    </source>
</evidence>
<name>A0A2G9ZLJ1_9BACT</name>
<protein>
    <submittedName>
        <fullName evidence="8">Glycine--tRNA ligase</fullName>
    </submittedName>
</protein>
<dbReference type="InterPro" id="IPR033731">
    <property type="entry name" value="GlyRS-like_core"/>
</dbReference>